<gene>
    <name evidence="1" type="ORF">RRG08_043680</name>
</gene>
<comment type="caution">
    <text evidence="1">The sequence shown here is derived from an EMBL/GenBank/DDBJ whole genome shotgun (WGS) entry which is preliminary data.</text>
</comment>
<proteinExistence type="predicted"/>
<organism evidence="1 2">
    <name type="scientific">Elysia crispata</name>
    <name type="common">lettuce slug</name>
    <dbReference type="NCBI Taxonomy" id="231223"/>
    <lineage>
        <taxon>Eukaryota</taxon>
        <taxon>Metazoa</taxon>
        <taxon>Spiralia</taxon>
        <taxon>Lophotrochozoa</taxon>
        <taxon>Mollusca</taxon>
        <taxon>Gastropoda</taxon>
        <taxon>Heterobranchia</taxon>
        <taxon>Euthyneura</taxon>
        <taxon>Panpulmonata</taxon>
        <taxon>Sacoglossa</taxon>
        <taxon>Placobranchoidea</taxon>
        <taxon>Plakobranchidae</taxon>
        <taxon>Elysia</taxon>
    </lineage>
</organism>
<reference evidence="1" key="1">
    <citation type="journal article" date="2023" name="G3 (Bethesda)">
        <title>A reference genome for the long-term kleptoplast-retaining sea slug Elysia crispata morphotype clarki.</title>
        <authorList>
            <person name="Eastman K.E."/>
            <person name="Pendleton A.L."/>
            <person name="Shaikh M.A."/>
            <person name="Suttiyut T."/>
            <person name="Ogas R."/>
            <person name="Tomko P."/>
            <person name="Gavelis G."/>
            <person name="Widhalm J.R."/>
            <person name="Wisecaver J.H."/>
        </authorList>
    </citation>
    <scope>NUCLEOTIDE SEQUENCE</scope>
    <source>
        <strain evidence="1">ECLA1</strain>
    </source>
</reference>
<evidence type="ECO:0000313" key="1">
    <source>
        <dbReference type="EMBL" id="KAK3775995.1"/>
    </source>
</evidence>
<sequence>MRSRPASALILIAKSRAAHDLLDTRSSCRHGSIKVGKAINSDDGGFSTLYYIPEPNYWESRLFVCSFSLLSMSTLFVWLEDCCFPLGEFIPTCAGCAGLVPPRIVRYEHGSCAASHRAI</sequence>
<keyword evidence="2" id="KW-1185">Reference proteome</keyword>
<evidence type="ECO:0000313" key="2">
    <source>
        <dbReference type="Proteomes" id="UP001283361"/>
    </source>
</evidence>
<name>A0AAE1DN54_9GAST</name>
<protein>
    <submittedName>
        <fullName evidence="1">Uncharacterized protein</fullName>
    </submittedName>
</protein>
<dbReference type="EMBL" id="JAWDGP010003253">
    <property type="protein sequence ID" value="KAK3775995.1"/>
    <property type="molecule type" value="Genomic_DNA"/>
</dbReference>
<accession>A0AAE1DN54</accession>
<dbReference type="Proteomes" id="UP001283361">
    <property type="component" value="Unassembled WGS sequence"/>
</dbReference>
<dbReference type="AlphaFoldDB" id="A0AAE1DN54"/>